<gene>
    <name evidence="1" type="ORF">PEPS_26380</name>
</gene>
<reference evidence="1 2" key="1">
    <citation type="submission" date="2021-12" db="EMBL/GenBank/DDBJ databases">
        <title>Genome sequencing of bacteria with rrn-lacking chromosome and rrn-plasmid.</title>
        <authorList>
            <person name="Anda M."/>
            <person name="Iwasaki W."/>
        </authorList>
    </citation>
    <scope>NUCLEOTIDE SEQUENCE [LARGE SCALE GENOMIC DNA]</scope>
    <source>
        <strain evidence="1 2">NBRC 101262</strain>
    </source>
</reference>
<sequence length="132" mass="14568">MDNTLKTKFNKRKEALKAKNKVELMAITHDLNAVKDHSVAVGKKVVKTSVMVVGAYAGIKVLSFLGRSLGGSKKKKEPKVIYTAPPVAASESEKTNNIIGESIKRSIAENFMFFLVSLARKKMQNEMSDRPD</sequence>
<evidence type="ECO:0000313" key="1">
    <source>
        <dbReference type="EMBL" id="BDD00358.1"/>
    </source>
</evidence>
<dbReference type="EMBL" id="AP025292">
    <property type="protein sequence ID" value="BDD00358.1"/>
    <property type="molecule type" value="Genomic_DNA"/>
</dbReference>
<name>A0ABM7VHA1_9BACT</name>
<organism evidence="1 2">
    <name type="scientific">Persicobacter psychrovividus</name>
    <dbReference type="NCBI Taxonomy" id="387638"/>
    <lineage>
        <taxon>Bacteria</taxon>
        <taxon>Pseudomonadati</taxon>
        <taxon>Bacteroidota</taxon>
        <taxon>Cytophagia</taxon>
        <taxon>Cytophagales</taxon>
        <taxon>Persicobacteraceae</taxon>
        <taxon>Persicobacter</taxon>
    </lineage>
</organism>
<proteinExistence type="predicted"/>
<dbReference type="RefSeq" id="WP_338397281.1">
    <property type="nucleotide sequence ID" value="NZ_AP025292.1"/>
</dbReference>
<accession>A0ABM7VHA1</accession>
<protein>
    <submittedName>
        <fullName evidence="1">Uncharacterized protein</fullName>
    </submittedName>
</protein>
<keyword evidence="2" id="KW-1185">Reference proteome</keyword>
<evidence type="ECO:0000313" key="2">
    <source>
        <dbReference type="Proteomes" id="UP001354989"/>
    </source>
</evidence>
<dbReference type="Proteomes" id="UP001354989">
    <property type="component" value="Chromosome"/>
</dbReference>